<keyword evidence="2" id="KW-1185">Reference proteome</keyword>
<evidence type="ECO:0000313" key="1">
    <source>
        <dbReference type="EMBL" id="TYH86393.1"/>
    </source>
</evidence>
<evidence type="ECO:0000313" key="2">
    <source>
        <dbReference type="Proteomes" id="UP000322667"/>
    </source>
</evidence>
<sequence length="49" mass="5513">MVELFPSARFSQHYMLIASCTLMVKAANLTLATTERAIVKSDMIDMFKS</sequence>
<accession>A0A5D2M532</accession>
<organism evidence="1 2">
    <name type="scientific">Gossypium tomentosum</name>
    <name type="common">Hawaiian cotton</name>
    <name type="synonym">Gossypium sandvicense</name>
    <dbReference type="NCBI Taxonomy" id="34277"/>
    <lineage>
        <taxon>Eukaryota</taxon>
        <taxon>Viridiplantae</taxon>
        <taxon>Streptophyta</taxon>
        <taxon>Embryophyta</taxon>
        <taxon>Tracheophyta</taxon>
        <taxon>Spermatophyta</taxon>
        <taxon>Magnoliopsida</taxon>
        <taxon>eudicotyledons</taxon>
        <taxon>Gunneridae</taxon>
        <taxon>Pentapetalae</taxon>
        <taxon>rosids</taxon>
        <taxon>malvids</taxon>
        <taxon>Malvales</taxon>
        <taxon>Malvaceae</taxon>
        <taxon>Malvoideae</taxon>
        <taxon>Gossypium</taxon>
    </lineage>
</organism>
<gene>
    <name evidence="1" type="ORF">ES332_D01G039000v1</name>
</gene>
<reference evidence="1 2" key="1">
    <citation type="submission" date="2019-07" db="EMBL/GenBank/DDBJ databases">
        <title>WGS assembly of Gossypium tomentosum.</title>
        <authorList>
            <person name="Chen Z.J."/>
            <person name="Sreedasyam A."/>
            <person name="Ando A."/>
            <person name="Song Q."/>
            <person name="De L."/>
            <person name="Hulse-Kemp A."/>
            <person name="Ding M."/>
            <person name="Ye W."/>
            <person name="Kirkbride R."/>
            <person name="Jenkins J."/>
            <person name="Plott C."/>
            <person name="Lovell J."/>
            <person name="Lin Y.-M."/>
            <person name="Vaughn R."/>
            <person name="Liu B."/>
            <person name="Li W."/>
            <person name="Simpson S."/>
            <person name="Scheffler B."/>
            <person name="Saski C."/>
            <person name="Grover C."/>
            <person name="Hu G."/>
            <person name="Conover J."/>
            <person name="Carlson J."/>
            <person name="Shu S."/>
            <person name="Boston L."/>
            <person name="Williams M."/>
            <person name="Peterson D."/>
            <person name="Mcgee K."/>
            <person name="Jones D."/>
            <person name="Wendel J."/>
            <person name="Stelly D."/>
            <person name="Grimwood J."/>
            <person name="Schmutz J."/>
        </authorList>
    </citation>
    <scope>NUCLEOTIDE SEQUENCE [LARGE SCALE GENOMIC DNA]</scope>
    <source>
        <strain evidence="1">7179.01</strain>
    </source>
</reference>
<dbReference type="AlphaFoldDB" id="A0A5D2M532"/>
<dbReference type="Proteomes" id="UP000322667">
    <property type="component" value="Chromosome D01"/>
</dbReference>
<protein>
    <submittedName>
        <fullName evidence="1">Uncharacterized protein</fullName>
    </submittedName>
</protein>
<name>A0A5D2M532_GOSTO</name>
<proteinExistence type="predicted"/>
<dbReference type="EMBL" id="CM017623">
    <property type="protein sequence ID" value="TYH86393.1"/>
    <property type="molecule type" value="Genomic_DNA"/>
</dbReference>